<dbReference type="Pfam" id="PF08448">
    <property type="entry name" value="PAS_4"/>
    <property type="match status" value="1"/>
</dbReference>
<evidence type="ECO:0000259" key="3">
    <source>
        <dbReference type="PROSITE" id="PS50883"/>
    </source>
</evidence>
<dbReference type="InterPro" id="IPR000160">
    <property type="entry name" value="GGDEF_dom"/>
</dbReference>
<dbReference type="PANTHER" id="PTHR44757">
    <property type="entry name" value="DIGUANYLATE CYCLASE DGCP"/>
    <property type="match status" value="1"/>
</dbReference>
<keyword evidence="6" id="KW-1185">Reference proteome</keyword>
<dbReference type="NCBIfam" id="TIGR00229">
    <property type="entry name" value="sensory_box"/>
    <property type="match status" value="1"/>
</dbReference>
<dbReference type="CDD" id="cd01949">
    <property type="entry name" value="GGDEF"/>
    <property type="match status" value="1"/>
</dbReference>
<feature type="transmembrane region" description="Helical" evidence="1">
    <location>
        <begin position="105"/>
        <end position="121"/>
    </location>
</feature>
<dbReference type="PROSITE" id="PS50112">
    <property type="entry name" value="PAS"/>
    <property type="match status" value="1"/>
</dbReference>
<keyword evidence="1" id="KW-1133">Transmembrane helix</keyword>
<feature type="transmembrane region" description="Helical" evidence="1">
    <location>
        <begin position="21"/>
        <end position="42"/>
    </location>
</feature>
<dbReference type="InterPro" id="IPR043128">
    <property type="entry name" value="Rev_trsase/Diguanyl_cyclase"/>
</dbReference>
<dbReference type="InterPro" id="IPR029787">
    <property type="entry name" value="Nucleotide_cyclase"/>
</dbReference>
<feature type="domain" description="GGDEF" evidence="4">
    <location>
        <begin position="346"/>
        <end position="479"/>
    </location>
</feature>
<dbReference type="InterPro" id="IPR000014">
    <property type="entry name" value="PAS"/>
</dbReference>
<feature type="domain" description="PAS" evidence="2">
    <location>
        <begin position="190"/>
        <end position="259"/>
    </location>
</feature>
<dbReference type="FunFam" id="3.30.70.270:FF:000001">
    <property type="entry name" value="Diguanylate cyclase domain protein"/>
    <property type="match status" value="1"/>
</dbReference>
<dbReference type="AlphaFoldDB" id="A0A4Q2SEE3"/>
<reference evidence="5 6" key="1">
    <citation type="submission" date="2019-01" db="EMBL/GenBank/DDBJ databases">
        <title>Novel species of Nocardioides.</title>
        <authorList>
            <person name="Liu Q."/>
            <person name="Xin Y.-H."/>
        </authorList>
    </citation>
    <scope>NUCLEOTIDE SEQUENCE [LARGE SCALE GENOMIC DNA]</scope>
    <source>
        <strain evidence="5 6">CGMCC 4.6875</strain>
    </source>
</reference>
<evidence type="ECO:0000259" key="2">
    <source>
        <dbReference type="PROSITE" id="PS50112"/>
    </source>
</evidence>
<keyword evidence="1" id="KW-0812">Transmembrane</keyword>
<dbReference type="Proteomes" id="UP000293291">
    <property type="component" value="Unassembled WGS sequence"/>
</dbReference>
<dbReference type="PROSITE" id="PS50887">
    <property type="entry name" value="GGDEF"/>
    <property type="match status" value="1"/>
</dbReference>
<dbReference type="SUPFAM" id="SSF55785">
    <property type="entry name" value="PYP-like sensor domain (PAS domain)"/>
    <property type="match status" value="1"/>
</dbReference>
<feature type="transmembrane region" description="Helical" evidence="1">
    <location>
        <begin position="81"/>
        <end position="99"/>
    </location>
</feature>
<dbReference type="InterPro" id="IPR035965">
    <property type="entry name" value="PAS-like_dom_sf"/>
</dbReference>
<protein>
    <submittedName>
        <fullName evidence="5">GGDEF and EAL domain-containing protein</fullName>
    </submittedName>
</protein>
<dbReference type="OrthoDB" id="23692at2"/>
<feature type="transmembrane region" description="Helical" evidence="1">
    <location>
        <begin position="48"/>
        <end position="69"/>
    </location>
</feature>
<accession>A0A4Q2SEE3</accession>
<feature type="domain" description="EAL" evidence="3">
    <location>
        <begin position="490"/>
        <end position="743"/>
    </location>
</feature>
<dbReference type="PANTHER" id="PTHR44757:SF2">
    <property type="entry name" value="BIOFILM ARCHITECTURE MAINTENANCE PROTEIN MBAA"/>
    <property type="match status" value="1"/>
</dbReference>
<dbReference type="Gene3D" id="3.30.450.20">
    <property type="entry name" value="PAS domain"/>
    <property type="match status" value="1"/>
</dbReference>
<feature type="transmembrane region" description="Helical" evidence="1">
    <location>
        <begin position="128"/>
        <end position="147"/>
    </location>
</feature>
<dbReference type="SUPFAM" id="SSF141868">
    <property type="entry name" value="EAL domain-like"/>
    <property type="match status" value="1"/>
</dbReference>
<evidence type="ECO:0000313" key="6">
    <source>
        <dbReference type="Proteomes" id="UP000293291"/>
    </source>
</evidence>
<dbReference type="InterPro" id="IPR013656">
    <property type="entry name" value="PAS_4"/>
</dbReference>
<dbReference type="PROSITE" id="PS50883">
    <property type="entry name" value="EAL"/>
    <property type="match status" value="1"/>
</dbReference>
<dbReference type="EMBL" id="SDWU01000006">
    <property type="protein sequence ID" value="RYC03111.1"/>
    <property type="molecule type" value="Genomic_DNA"/>
</dbReference>
<proteinExistence type="predicted"/>
<evidence type="ECO:0000259" key="4">
    <source>
        <dbReference type="PROSITE" id="PS50887"/>
    </source>
</evidence>
<keyword evidence="1" id="KW-0472">Membrane</keyword>
<dbReference type="CDD" id="cd01948">
    <property type="entry name" value="EAL"/>
    <property type="match status" value="1"/>
</dbReference>
<name>A0A4Q2SEE3_9ACTN</name>
<organism evidence="5 6">
    <name type="scientific">Nocardioides ganghwensis</name>
    <dbReference type="NCBI Taxonomy" id="252230"/>
    <lineage>
        <taxon>Bacteria</taxon>
        <taxon>Bacillati</taxon>
        <taxon>Actinomycetota</taxon>
        <taxon>Actinomycetes</taxon>
        <taxon>Propionibacteriales</taxon>
        <taxon>Nocardioidaceae</taxon>
        <taxon>Nocardioides</taxon>
    </lineage>
</organism>
<dbReference type="Pfam" id="PF00563">
    <property type="entry name" value="EAL"/>
    <property type="match status" value="1"/>
</dbReference>
<dbReference type="Gene3D" id="3.30.70.270">
    <property type="match status" value="1"/>
</dbReference>
<dbReference type="CDD" id="cd00130">
    <property type="entry name" value="PAS"/>
    <property type="match status" value="1"/>
</dbReference>
<dbReference type="InterPro" id="IPR035919">
    <property type="entry name" value="EAL_sf"/>
</dbReference>
<gene>
    <name evidence="5" type="ORF">EUA07_05965</name>
</gene>
<evidence type="ECO:0000256" key="1">
    <source>
        <dbReference type="SAM" id="Phobius"/>
    </source>
</evidence>
<dbReference type="RefSeq" id="WP_129454102.1">
    <property type="nucleotide sequence ID" value="NZ_JACXYX010000009.1"/>
</dbReference>
<dbReference type="SUPFAM" id="SSF55073">
    <property type="entry name" value="Nucleotide cyclase"/>
    <property type="match status" value="1"/>
</dbReference>
<evidence type="ECO:0000313" key="5">
    <source>
        <dbReference type="EMBL" id="RYC03111.1"/>
    </source>
</evidence>
<dbReference type="Gene3D" id="3.20.20.450">
    <property type="entry name" value="EAL domain"/>
    <property type="match status" value="1"/>
</dbReference>
<dbReference type="SMART" id="SM00091">
    <property type="entry name" value="PAS"/>
    <property type="match status" value="1"/>
</dbReference>
<dbReference type="SMART" id="SM00267">
    <property type="entry name" value="GGDEF"/>
    <property type="match status" value="1"/>
</dbReference>
<comment type="caution">
    <text evidence="5">The sequence shown here is derived from an EMBL/GenBank/DDBJ whole genome shotgun (WGS) entry which is preliminary data.</text>
</comment>
<dbReference type="Pfam" id="PF00990">
    <property type="entry name" value="GGDEF"/>
    <property type="match status" value="1"/>
</dbReference>
<dbReference type="NCBIfam" id="TIGR00254">
    <property type="entry name" value="GGDEF"/>
    <property type="match status" value="1"/>
</dbReference>
<sequence>MRRPVSETPARGSARPDLRRGTPALAWPFGVVAALGLLTVLLPPYERPWWVVALAALALVSSALVFVASRRRHERTWLDPLAAYLLFPFAGLVNDAAGAGTGGSSSGMTVLLLLPILWLAITGTPRQLWIASGLSVATLVVPVVVIGPPAYVLGDWRRAVMWGAVAVVLAPVLQRIVRDLARQTRRARTASERVERLFDDAPHGVALLDSAGTIIRVNVSMAVLLGLEPPEMVGHRLGAFETPGEDRIQDHLDRLLLDRGDSLDTECLLRDSGGNDVHVALSSTVVADPEMGQIVMVNVVDMSDRRRYLDRLAHLADHDVLTGLANRRRFDNELQRHLDRCRRHGPTGALLLLDLDNFKQVNDSLGHNAGDELLVNIAGLLRRSIRTTDVVARLGGDEFAILLTDGDQAAAQRVADLVVERIGAHAATLDGVARRVTASVGAVTFQAASEHSADILALADMTMYDAKEAGRNQVAVLPEGDTRGPRAAARLQWQSRIEDALEHDRFELHLQPIMDISDGRISSAEVLLRLRDEDELVPPSRFVYIAERVGLMPLVDAWVVDKSLELLARLRREHDPRFELEVNLSGHSIGNPEIERAIVASLARHEVDPSALILEITETAAVADVALARDFAARMTDLGCAFALDDFGAGFGSFYYLKHLFFDYVKIDGEFVAHVHESAVDRTIMRSIVGIARDLGKRTVAEFVSDPQILEVCREEGVDFAQGYLIGRPVPYDEFVDKFLPAAVGTAPHD</sequence>
<dbReference type="SMART" id="SM00052">
    <property type="entry name" value="EAL"/>
    <property type="match status" value="1"/>
</dbReference>
<dbReference type="InterPro" id="IPR052155">
    <property type="entry name" value="Biofilm_reg_signaling"/>
</dbReference>
<dbReference type="InterPro" id="IPR001633">
    <property type="entry name" value="EAL_dom"/>
</dbReference>